<gene>
    <name evidence="1" type="ORF">BMW23_0883</name>
</gene>
<evidence type="ECO:0000313" key="2">
    <source>
        <dbReference type="Proteomes" id="UP000240325"/>
    </source>
</evidence>
<keyword evidence="2" id="KW-1185">Reference proteome</keyword>
<sequence>MNAGDVDVQHKSIMKALLDAAKVHKSMQGRGSVLH</sequence>
<dbReference type="EMBL" id="MF782455">
    <property type="protein sequence ID" value="ATZ80928.1"/>
    <property type="molecule type" value="Genomic_DNA"/>
</dbReference>
<evidence type="ECO:0000313" key="1">
    <source>
        <dbReference type="EMBL" id="ATZ80928.1"/>
    </source>
</evidence>
<protein>
    <submittedName>
        <fullName evidence="1">Uncharacterized protein</fullName>
    </submittedName>
</protein>
<proteinExistence type="predicted"/>
<name>A0A2H4UVH5_9VIRU</name>
<accession>A0A2H4UVH5</accession>
<organism evidence="1">
    <name type="scientific">Bodo saltans virus</name>
    <dbReference type="NCBI Taxonomy" id="2024608"/>
    <lineage>
        <taxon>Viruses</taxon>
        <taxon>Varidnaviria</taxon>
        <taxon>Bamfordvirae</taxon>
        <taxon>Nucleocytoviricota</taxon>
        <taxon>Megaviricetes</taxon>
        <taxon>Imitervirales</taxon>
        <taxon>Mimiviridae</taxon>
        <taxon>Klosneuvirinae</taxon>
        <taxon>Theiavirus</taxon>
        <taxon>Theiavirus salishense</taxon>
    </lineage>
</organism>
<reference evidence="1" key="1">
    <citation type="journal article" date="2017" name="Elife">
        <title>The kinetoplastid-infecting Bodo saltans virus (BsV), a window into the most abundant giant viruses in the sea.</title>
        <authorList>
            <person name="Deeg C.M."/>
            <person name="Chow C.-E.T."/>
            <person name="Suttle C.A."/>
        </authorList>
    </citation>
    <scope>NUCLEOTIDE SEQUENCE</scope>
    <source>
        <strain evidence="1">NG1</strain>
    </source>
</reference>
<dbReference type="Proteomes" id="UP000240325">
    <property type="component" value="Segment"/>
</dbReference>